<dbReference type="OrthoDB" id="4212458at2759"/>
<dbReference type="RefSeq" id="XP_002479391.1">
    <property type="nucleotide sequence ID" value="XM_002479346.1"/>
</dbReference>
<dbReference type="Proteomes" id="UP000001745">
    <property type="component" value="Unassembled WGS sequence"/>
</dbReference>
<sequence>MPIAYRTILTINNHLGSDLYDADPRIAIGSVDGVLPDYIRTGTQQTVFISAPGSFAGSKGSIIYITHNSKKDREEKLAFDFKCVEGEADYVRFSSTMPNQLRALVDPYEATDHPLYGFEDLWMLRKSLRSSAWVDGRCPV</sequence>
<dbReference type="OMA" id="CVNEEAN"/>
<dbReference type="VEuPathDB" id="FungiDB:TSTA_096770"/>
<name>B8LZK5_TALSN</name>
<dbReference type="GeneID" id="8103520"/>
<reference evidence="2" key="1">
    <citation type="journal article" date="2015" name="Genome Announc.">
        <title>Genome sequence of the AIDS-associated pathogen Penicillium marneffei (ATCC18224) and its near taxonomic relative Talaromyces stipitatus (ATCC10500).</title>
        <authorList>
            <person name="Nierman W.C."/>
            <person name="Fedorova-Abrams N.D."/>
            <person name="Andrianopoulos A."/>
        </authorList>
    </citation>
    <scope>NUCLEOTIDE SEQUENCE [LARGE SCALE GENOMIC DNA]</scope>
    <source>
        <strain evidence="2">ATCC 10500 / CBS 375.48 / QM 6759 / NRRL 1006</strain>
    </source>
</reference>
<accession>B8LZK5</accession>
<dbReference type="EMBL" id="EQ962653">
    <property type="protein sequence ID" value="EED22428.1"/>
    <property type="molecule type" value="Genomic_DNA"/>
</dbReference>
<evidence type="ECO:0000313" key="1">
    <source>
        <dbReference type="EMBL" id="EED22428.1"/>
    </source>
</evidence>
<evidence type="ECO:0000313" key="2">
    <source>
        <dbReference type="Proteomes" id="UP000001745"/>
    </source>
</evidence>
<protein>
    <submittedName>
        <fullName evidence="1">Uncharacterized protein</fullName>
    </submittedName>
</protein>
<organism evidence="1 2">
    <name type="scientific">Talaromyces stipitatus (strain ATCC 10500 / CBS 375.48 / QM 6759 / NRRL 1006)</name>
    <name type="common">Penicillium stipitatum</name>
    <dbReference type="NCBI Taxonomy" id="441959"/>
    <lineage>
        <taxon>Eukaryota</taxon>
        <taxon>Fungi</taxon>
        <taxon>Dikarya</taxon>
        <taxon>Ascomycota</taxon>
        <taxon>Pezizomycotina</taxon>
        <taxon>Eurotiomycetes</taxon>
        <taxon>Eurotiomycetidae</taxon>
        <taxon>Eurotiales</taxon>
        <taxon>Trichocomaceae</taxon>
        <taxon>Talaromyces</taxon>
        <taxon>Talaromyces sect. Talaromyces</taxon>
    </lineage>
</organism>
<dbReference type="AlphaFoldDB" id="B8LZK5"/>
<keyword evidence="2" id="KW-1185">Reference proteome</keyword>
<dbReference type="InParanoid" id="B8LZK5"/>
<gene>
    <name evidence="1" type="ORF">TSTA_096770</name>
</gene>
<dbReference type="HOGENOM" id="CLU_1836478_0_0_1"/>
<proteinExistence type="predicted"/>